<reference evidence="2" key="1">
    <citation type="submission" date="2021-01" db="EMBL/GenBank/DDBJ databases">
        <authorList>
            <person name="Corre E."/>
            <person name="Pelletier E."/>
            <person name="Niang G."/>
            <person name="Scheremetjew M."/>
            <person name="Finn R."/>
            <person name="Kale V."/>
            <person name="Holt S."/>
            <person name="Cochrane G."/>
            <person name="Meng A."/>
            <person name="Brown T."/>
            <person name="Cohen L."/>
        </authorList>
    </citation>
    <scope>NUCLEOTIDE SEQUENCE</scope>
    <source>
        <strain evidence="2">CCMP127</strain>
    </source>
</reference>
<dbReference type="InterPro" id="IPR005046">
    <property type="entry name" value="DUF285"/>
</dbReference>
<evidence type="ECO:0008006" key="3">
    <source>
        <dbReference type="Google" id="ProtNLM"/>
    </source>
</evidence>
<organism evidence="2">
    <name type="scientific">Amphora coffeiformis</name>
    <dbReference type="NCBI Taxonomy" id="265554"/>
    <lineage>
        <taxon>Eukaryota</taxon>
        <taxon>Sar</taxon>
        <taxon>Stramenopiles</taxon>
        <taxon>Ochrophyta</taxon>
        <taxon>Bacillariophyta</taxon>
        <taxon>Bacillariophyceae</taxon>
        <taxon>Bacillariophycidae</taxon>
        <taxon>Thalassiophysales</taxon>
        <taxon>Catenulaceae</taxon>
        <taxon>Amphora</taxon>
    </lineage>
</organism>
<protein>
    <recommendedName>
        <fullName evidence="3">BspA family leucine-rich repeat surface protein</fullName>
    </recommendedName>
</protein>
<evidence type="ECO:0000313" key="2">
    <source>
        <dbReference type="EMBL" id="CAE0401713.1"/>
    </source>
</evidence>
<keyword evidence="1" id="KW-0732">Signal</keyword>
<feature type="signal peptide" evidence="1">
    <location>
        <begin position="1"/>
        <end position="27"/>
    </location>
</feature>
<gene>
    <name evidence="2" type="ORF">ACOF00016_LOCUS99</name>
</gene>
<dbReference type="NCBIfam" id="TIGR02167">
    <property type="entry name" value="Liste_lipo_26"/>
    <property type="match status" value="1"/>
</dbReference>
<accession>A0A7S3KXP8</accession>
<proteinExistence type="predicted"/>
<dbReference type="Pfam" id="PF03382">
    <property type="entry name" value="DUF285"/>
    <property type="match status" value="1"/>
</dbReference>
<sequence>MNYTTTMRMPKPIALLVLLLVSPPSMASSASATATTTTAAHFDGNTDDYLCFETRSELDQAVQDYLGTDDVPRKQEVTLLYGPIRNWCVDQITDFHSLFAYATDFNEPLDGWNMSAATDLQGMFFHATAFNQDLSAWDVSHVTNMHGMFAFATTFDQNVQAWDTSAVTSMHSMFLGATQFGGSDSRSSSSNTNCHALTTWDTRSLQETDMMLRGTRCTAQDDLLFMLGEEAFASSSHKVD</sequence>
<dbReference type="InterPro" id="IPR011889">
    <property type="entry name" value="Liste_lipo_26"/>
</dbReference>
<dbReference type="AlphaFoldDB" id="A0A7S3KXP8"/>
<name>A0A7S3KXP8_9STRA</name>
<dbReference type="EMBL" id="HBIM01000115">
    <property type="protein sequence ID" value="CAE0401713.1"/>
    <property type="molecule type" value="Transcribed_RNA"/>
</dbReference>
<evidence type="ECO:0000256" key="1">
    <source>
        <dbReference type="SAM" id="SignalP"/>
    </source>
</evidence>
<feature type="chain" id="PRO_5030816616" description="BspA family leucine-rich repeat surface protein" evidence="1">
    <location>
        <begin position="28"/>
        <end position="240"/>
    </location>
</feature>